<gene>
    <name evidence="2" type="ORF">MSAN_01987700</name>
</gene>
<keyword evidence="3" id="KW-1185">Reference proteome</keyword>
<protein>
    <submittedName>
        <fullName evidence="2">Uncharacterized protein</fullName>
    </submittedName>
</protein>
<proteinExistence type="predicted"/>
<organism evidence="2 3">
    <name type="scientific">Mycena sanguinolenta</name>
    <dbReference type="NCBI Taxonomy" id="230812"/>
    <lineage>
        <taxon>Eukaryota</taxon>
        <taxon>Fungi</taxon>
        <taxon>Dikarya</taxon>
        <taxon>Basidiomycota</taxon>
        <taxon>Agaricomycotina</taxon>
        <taxon>Agaricomycetes</taxon>
        <taxon>Agaricomycetidae</taxon>
        <taxon>Agaricales</taxon>
        <taxon>Marasmiineae</taxon>
        <taxon>Mycenaceae</taxon>
        <taxon>Mycena</taxon>
    </lineage>
</organism>
<name>A0A8H6XLP4_9AGAR</name>
<feature type="compositionally biased region" description="Low complexity" evidence="1">
    <location>
        <begin position="45"/>
        <end position="62"/>
    </location>
</feature>
<evidence type="ECO:0000313" key="2">
    <source>
        <dbReference type="EMBL" id="KAF7342726.1"/>
    </source>
</evidence>
<comment type="caution">
    <text evidence="2">The sequence shown here is derived from an EMBL/GenBank/DDBJ whole genome shotgun (WGS) entry which is preliminary data.</text>
</comment>
<dbReference type="EMBL" id="JACAZH010000024">
    <property type="protein sequence ID" value="KAF7342726.1"/>
    <property type="molecule type" value="Genomic_DNA"/>
</dbReference>
<feature type="region of interest" description="Disordered" evidence="1">
    <location>
        <begin position="22"/>
        <end position="64"/>
    </location>
</feature>
<accession>A0A8H6XLP4</accession>
<evidence type="ECO:0000256" key="1">
    <source>
        <dbReference type="SAM" id="MobiDB-lite"/>
    </source>
</evidence>
<dbReference type="AlphaFoldDB" id="A0A8H6XLP4"/>
<sequence>MASFIGPQFEWGQSSTRLATSTSFVPYDNKSDATVPKSRSMPTGSRSPAPSPAASSRVPQVPRASDTFQIPPAVETPLSKIQAMNFYATGIRSMTIPNISSATWLNLKDASESSNHKLEYWSPTETVVVTHASGVHEAVHVLCKPFMQIAHAYEKLFLTEWNRDVRITLQDGQYMDLTPDFAFGEEGHPKPKYRIVFECAWAQSYADLNKKVEDWFHLDDVIAVVCLHITERPKFASPTLPAAEYCTKSQEEFFAQTGSRAPFGAVVFENMTWVSAISAITLNIHHRQHTTESFNIKPPPPGEDTAELRQAQGKVDAYLVGLLRDVITFDRLQEYLHDRDTQFNLNWDTFYEKLEDRLQFEGHKRYTSWALSRVTRGEKRLHPARGTLVPRSTSGDEELLQLVRKKPKVE</sequence>
<dbReference type="OrthoDB" id="2957524at2759"/>
<reference evidence="2" key="1">
    <citation type="submission" date="2020-05" db="EMBL/GenBank/DDBJ databases">
        <title>Mycena genomes resolve the evolution of fungal bioluminescence.</title>
        <authorList>
            <person name="Tsai I.J."/>
        </authorList>
    </citation>
    <scope>NUCLEOTIDE SEQUENCE</scope>
    <source>
        <strain evidence="2">160909Yilan</strain>
    </source>
</reference>
<dbReference type="Proteomes" id="UP000623467">
    <property type="component" value="Unassembled WGS sequence"/>
</dbReference>
<evidence type="ECO:0000313" key="3">
    <source>
        <dbReference type="Proteomes" id="UP000623467"/>
    </source>
</evidence>